<gene>
    <name evidence="4" type="ORF">DFA_11644</name>
</gene>
<feature type="transmembrane region" description="Helical" evidence="2">
    <location>
        <begin position="20"/>
        <end position="39"/>
    </location>
</feature>
<keyword evidence="2" id="KW-0472">Membrane</keyword>
<dbReference type="SUPFAM" id="SSF52833">
    <property type="entry name" value="Thioredoxin-like"/>
    <property type="match status" value="1"/>
</dbReference>
<reference evidence="5" key="1">
    <citation type="journal article" date="2011" name="Genome Res.">
        <title>Phylogeny-wide analysis of social amoeba genomes highlights ancient origins for complex intercellular communication.</title>
        <authorList>
            <person name="Heidel A.J."/>
            <person name="Lawal H.M."/>
            <person name="Felder M."/>
            <person name="Schilde C."/>
            <person name="Helps N.R."/>
            <person name="Tunggal B."/>
            <person name="Rivero F."/>
            <person name="John U."/>
            <person name="Schleicher M."/>
            <person name="Eichinger L."/>
            <person name="Platzer M."/>
            <person name="Noegel A.A."/>
            <person name="Schaap P."/>
            <person name="Gloeckner G."/>
        </authorList>
    </citation>
    <scope>NUCLEOTIDE SEQUENCE [LARGE SCALE GENOMIC DNA]</scope>
    <source>
        <strain evidence="5">SH3</strain>
    </source>
</reference>
<evidence type="ECO:0000256" key="2">
    <source>
        <dbReference type="SAM" id="Phobius"/>
    </source>
</evidence>
<name>F4QDT6_CACFS</name>
<evidence type="ECO:0000313" key="5">
    <source>
        <dbReference type="Proteomes" id="UP000007797"/>
    </source>
</evidence>
<dbReference type="KEGG" id="dfa:DFA_11644"/>
<keyword evidence="5" id="KW-1185">Reference proteome</keyword>
<dbReference type="Pfam" id="PF00085">
    <property type="entry name" value="Thioredoxin"/>
    <property type="match status" value="1"/>
</dbReference>
<dbReference type="Proteomes" id="UP000007797">
    <property type="component" value="Unassembled WGS sequence"/>
</dbReference>
<dbReference type="EMBL" id="GL883029">
    <property type="protein sequence ID" value="EGG13883.1"/>
    <property type="molecule type" value="Genomic_DNA"/>
</dbReference>
<evidence type="ECO:0000313" key="4">
    <source>
        <dbReference type="EMBL" id="EGG13883.1"/>
    </source>
</evidence>
<dbReference type="RefSeq" id="XP_004350591.1">
    <property type="nucleotide sequence ID" value="XM_004350540.1"/>
</dbReference>
<sequence length="290" mass="34175">MVIGQLLDPKLLKHLNQPYYIYNFISVSLYPVLRILGYLDKPSNEKLTMMYTFFAIFVKVVKARRRLRFDQSMSTSLLIVKLSTLYLLYQIDAYYHIVVYIIINALIFTFYTDPIYKGPSSVEYLNPISLDDKLSTSRKKEVDDYWLIQLYALWSPPCTYLAPIFSQLSTDYTNIHFGKIDIGRWKPLVHQFRIDDSAQTKTIPTLILFKNGKEIMRLPHRDNEHRLAFDPTIENTALTNFKPNILEITSQVVKEYFQLEQLNYDVKKQLTKSNRDKKSNNKSQEDKKNK</sequence>
<organism evidence="4 5">
    <name type="scientific">Cavenderia fasciculata</name>
    <name type="common">Slime mold</name>
    <name type="synonym">Dictyostelium fasciculatum</name>
    <dbReference type="NCBI Taxonomy" id="261658"/>
    <lineage>
        <taxon>Eukaryota</taxon>
        <taxon>Amoebozoa</taxon>
        <taxon>Evosea</taxon>
        <taxon>Eumycetozoa</taxon>
        <taxon>Dictyostelia</taxon>
        <taxon>Acytosteliales</taxon>
        <taxon>Cavenderiaceae</taxon>
        <taxon>Cavenderia</taxon>
    </lineage>
</organism>
<feature type="transmembrane region" description="Helical" evidence="2">
    <location>
        <begin position="93"/>
        <end position="111"/>
    </location>
</feature>
<dbReference type="InterPro" id="IPR013766">
    <property type="entry name" value="Thioredoxin_domain"/>
</dbReference>
<dbReference type="InterPro" id="IPR036249">
    <property type="entry name" value="Thioredoxin-like_sf"/>
</dbReference>
<feature type="region of interest" description="Disordered" evidence="1">
    <location>
        <begin position="269"/>
        <end position="290"/>
    </location>
</feature>
<dbReference type="Gene3D" id="3.40.30.10">
    <property type="entry name" value="Glutaredoxin"/>
    <property type="match status" value="1"/>
</dbReference>
<keyword evidence="2" id="KW-1133">Transmembrane helix</keyword>
<evidence type="ECO:0000259" key="3">
    <source>
        <dbReference type="Pfam" id="PF00085"/>
    </source>
</evidence>
<dbReference type="OrthoDB" id="20229at2759"/>
<feature type="domain" description="Thioredoxin" evidence="3">
    <location>
        <begin position="143"/>
        <end position="218"/>
    </location>
</feature>
<proteinExistence type="predicted"/>
<dbReference type="AlphaFoldDB" id="F4QDT6"/>
<evidence type="ECO:0000256" key="1">
    <source>
        <dbReference type="SAM" id="MobiDB-lite"/>
    </source>
</evidence>
<dbReference type="OMA" id="RPMVDKK"/>
<dbReference type="GeneID" id="14865401"/>
<keyword evidence="2" id="KW-0812">Transmembrane</keyword>
<accession>F4QDT6</accession>
<protein>
    <recommendedName>
        <fullName evidence="3">Thioredoxin domain-containing protein</fullName>
    </recommendedName>
</protein>